<accession>A0A6M3JP62</accession>
<reference evidence="2" key="1">
    <citation type="submission" date="2020-03" db="EMBL/GenBank/DDBJ databases">
        <title>The deep terrestrial virosphere.</title>
        <authorList>
            <person name="Holmfeldt K."/>
            <person name="Nilsson E."/>
            <person name="Simone D."/>
            <person name="Lopez-Fernandez M."/>
            <person name="Wu X."/>
            <person name="de Brujin I."/>
            <person name="Lundin D."/>
            <person name="Andersson A."/>
            <person name="Bertilsson S."/>
            <person name="Dopson M."/>
        </authorList>
    </citation>
    <scope>NUCLEOTIDE SEQUENCE</scope>
    <source>
        <strain evidence="2">MM415A03550</strain>
    </source>
</reference>
<organism evidence="2">
    <name type="scientific">viral metagenome</name>
    <dbReference type="NCBI Taxonomy" id="1070528"/>
    <lineage>
        <taxon>unclassified sequences</taxon>
        <taxon>metagenomes</taxon>
        <taxon>organismal metagenomes</taxon>
    </lineage>
</organism>
<dbReference type="AlphaFoldDB" id="A0A6M3JP62"/>
<sequence length="44" mass="5268">MKKPKKKESDLSTFSDNSLEDWANEEITPPEDVIDEMEYRHLDR</sequence>
<protein>
    <submittedName>
        <fullName evidence="2">Uncharacterized protein</fullName>
    </submittedName>
</protein>
<evidence type="ECO:0000256" key="1">
    <source>
        <dbReference type="SAM" id="MobiDB-lite"/>
    </source>
</evidence>
<dbReference type="EMBL" id="MT141823">
    <property type="protein sequence ID" value="QJA70825.1"/>
    <property type="molecule type" value="Genomic_DNA"/>
</dbReference>
<proteinExistence type="predicted"/>
<gene>
    <name evidence="2" type="ORF">MM415A03550_0015</name>
</gene>
<feature type="compositionally biased region" description="Acidic residues" evidence="1">
    <location>
        <begin position="18"/>
        <end position="36"/>
    </location>
</feature>
<name>A0A6M3JP62_9ZZZZ</name>
<feature type="region of interest" description="Disordered" evidence="1">
    <location>
        <begin position="1"/>
        <end position="44"/>
    </location>
</feature>
<evidence type="ECO:0000313" key="2">
    <source>
        <dbReference type="EMBL" id="QJA70825.1"/>
    </source>
</evidence>